<feature type="binding site" evidence="4">
    <location>
        <position position="135"/>
    </location>
    <ligand>
        <name>GTP</name>
        <dbReference type="ChEBI" id="CHEBI:37565"/>
    </ligand>
</feature>
<dbReference type="InterPro" id="IPR037103">
    <property type="entry name" value="Tubulin/FtsZ-like_C"/>
</dbReference>
<dbReference type="CDD" id="cd02201">
    <property type="entry name" value="FtsZ_type1"/>
    <property type="match status" value="1"/>
</dbReference>
<dbReference type="NCBIfam" id="TIGR00065">
    <property type="entry name" value="ftsZ"/>
    <property type="match status" value="1"/>
</dbReference>
<dbReference type="PROSITE" id="PS01134">
    <property type="entry name" value="FTSZ_1"/>
    <property type="match status" value="1"/>
</dbReference>
<keyword evidence="2 4" id="KW-0547">Nucleotide-binding</keyword>
<evidence type="ECO:0000259" key="7">
    <source>
        <dbReference type="SMART" id="SM00865"/>
    </source>
</evidence>
<dbReference type="Gene3D" id="3.30.1330.20">
    <property type="entry name" value="Tubulin/FtsZ, C-terminal domain"/>
    <property type="match status" value="1"/>
</dbReference>
<keyword evidence="4" id="KW-0717">Septation</keyword>
<comment type="caution">
    <text evidence="4">Lacks conserved residue(s) required for the propagation of feature annotation.</text>
</comment>
<dbReference type="InterPro" id="IPR045061">
    <property type="entry name" value="FtsZ/CetZ"/>
</dbReference>
<dbReference type="GO" id="GO:0032153">
    <property type="term" value="C:cell division site"/>
    <property type="evidence" value="ECO:0007669"/>
    <property type="project" value="UniProtKB-UniRule"/>
</dbReference>
<evidence type="ECO:0000259" key="6">
    <source>
        <dbReference type="SMART" id="SM00864"/>
    </source>
</evidence>
<dbReference type="SMART" id="SM00864">
    <property type="entry name" value="Tubulin"/>
    <property type="match status" value="1"/>
</dbReference>
<dbReference type="Gene3D" id="3.40.50.1440">
    <property type="entry name" value="Tubulin/FtsZ, GTPase domain"/>
    <property type="match status" value="1"/>
</dbReference>
<dbReference type="Proteomes" id="UP000231019">
    <property type="component" value="Unassembled WGS sequence"/>
</dbReference>
<proteinExistence type="inferred from homology"/>
<dbReference type="FunFam" id="3.40.50.1440:FF:000001">
    <property type="entry name" value="Cell division protein FtsZ"/>
    <property type="match status" value="1"/>
</dbReference>
<accession>A0A2M7FYQ0</accession>
<keyword evidence="4" id="KW-0131">Cell cycle</keyword>
<dbReference type="PRINTS" id="PR00423">
    <property type="entry name" value="CELLDVISFTSZ"/>
</dbReference>
<feature type="binding site" evidence="4">
    <location>
        <position position="131"/>
    </location>
    <ligand>
        <name>GTP</name>
        <dbReference type="ChEBI" id="CHEBI:37565"/>
    </ligand>
</feature>
<comment type="similarity">
    <text evidence="1 4">Belongs to the FtsZ family.</text>
</comment>
<dbReference type="GO" id="GO:0005525">
    <property type="term" value="F:GTP binding"/>
    <property type="evidence" value="ECO:0007669"/>
    <property type="project" value="UniProtKB-UniRule"/>
</dbReference>
<dbReference type="EMBL" id="PFFQ01000059">
    <property type="protein sequence ID" value="PIW14504.1"/>
    <property type="molecule type" value="Genomic_DNA"/>
</dbReference>
<dbReference type="AlphaFoldDB" id="A0A2M7FYQ0"/>
<dbReference type="GO" id="GO:0043093">
    <property type="term" value="P:FtsZ-dependent cytokinesis"/>
    <property type="evidence" value="ECO:0007669"/>
    <property type="project" value="UniProtKB-UniRule"/>
</dbReference>
<keyword evidence="4 8" id="KW-0132">Cell division</keyword>
<dbReference type="InterPro" id="IPR018316">
    <property type="entry name" value="Tubulin/FtsZ_2-layer-sand-dom"/>
</dbReference>
<dbReference type="InterPro" id="IPR008280">
    <property type="entry name" value="Tub_FtsZ_C"/>
</dbReference>
<organism evidence="8 9">
    <name type="scientific">bacterium (Candidatus Blackallbacteria) CG17_big_fil_post_rev_8_21_14_2_50_48_46</name>
    <dbReference type="NCBI Taxonomy" id="2014261"/>
    <lineage>
        <taxon>Bacteria</taxon>
        <taxon>Candidatus Blackallbacteria</taxon>
    </lineage>
</organism>
<evidence type="ECO:0000256" key="1">
    <source>
        <dbReference type="ARBA" id="ARBA00009690"/>
    </source>
</evidence>
<keyword evidence="4" id="KW-0963">Cytoplasm</keyword>
<keyword evidence="3 4" id="KW-0342">GTP-binding</keyword>
<dbReference type="GO" id="GO:0051258">
    <property type="term" value="P:protein polymerization"/>
    <property type="evidence" value="ECO:0007669"/>
    <property type="project" value="UniProtKB-UniRule"/>
</dbReference>
<dbReference type="GO" id="GO:0005737">
    <property type="term" value="C:cytoplasm"/>
    <property type="evidence" value="ECO:0007669"/>
    <property type="project" value="UniProtKB-SubCell"/>
</dbReference>
<dbReference type="PANTHER" id="PTHR30314:SF3">
    <property type="entry name" value="MITOCHONDRIAL DIVISION PROTEIN FSZA"/>
    <property type="match status" value="1"/>
</dbReference>
<comment type="caution">
    <text evidence="8">The sequence shown here is derived from an EMBL/GenBank/DDBJ whole genome shotgun (WGS) entry which is preliminary data.</text>
</comment>
<dbReference type="Pfam" id="PF00091">
    <property type="entry name" value="Tubulin"/>
    <property type="match status" value="1"/>
</dbReference>
<protein>
    <recommendedName>
        <fullName evidence="4 5">Cell division protein FtsZ</fullName>
    </recommendedName>
</protein>
<evidence type="ECO:0000313" key="8">
    <source>
        <dbReference type="EMBL" id="PIW14504.1"/>
    </source>
</evidence>
<evidence type="ECO:0000256" key="5">
    <source>
        <dbReference type="NCBIfam" id="TIGR00065"/>
    </source>
</evidence>
<evidence type="ECO:0000256" key="2">
    <source>
        <dbReference type="ARBA" id="ARBA00022741"/>
    </source>
</evidence>
<dbReference type="GO" id="GO:0000917">
    <property type="term" value="P:division septum assembly"/>
    <property type="evidence" value="ECO:0007669"/>
    <property type="project" value="UniProtKB-KW"/>
</dbReference>
<feature type="domain" description="Tubulin/FtsZ 2-layer sandwich" evidence="7">
    <location>
        <begin position="199"/>
        <end position="318"/>
    </location>
</feature>
<comment type="function">
    <text evidence="4">Essential cell division protein that forms a contractile ring structure (Z ring) at the future cell division site. The regulation of the ring assembly controls the timing and the location of cell division. One of the functions of the FtsZ ring is to recruit other cell division proteins to the septum to produce a new cell wall between the dividing cells. Binds GTP and shows GTPase activity.</text>
</comment>
<dbReference type="SUPFAM" id="SSF55307">
    <property type="entry name" value="Tubulin C-terminal domain-like"/>
    <property type="match status" value="1"/>
</dbReference>
<feature type="domain" description="Tubulin/FtsZ GTPase" evidence="6">
    <location>
        <begin position="5"/>
        <end position="197"/>
    </location>
</feature>
<dbReference type="Pfam" id="PF12327">
    <property type="entry name" value="FtsZ_C"/>
    <property type="match status" value="1"/>
</dbReference>
<dbReference type="InterPro" id="IPR003008">
    <property type="entry name" value="Tubulin_FtsZ_GTPase"/>
</dbReference>
<evidence type="ECO:0000313" key="9">
    <source>
        <dbReference type="Proteomes" id="UP000231019"/>
    </source>
</evidence>
<dbReference type="InterPro" id="IPR036525">
    <property type="entry name" value="Tubulin/FtsZ_GTPase_sf"/>
</dbReference>
<dbReference type="SMART" id="SM00865">
    <property type="entry name" value="Tubulin_C"/>
    <property type="match status" value="1"/>
</dbReference>
<dbReference type="HAMAP" id="MF_00909">
    <property type="entry name" value="FtsZ"/>
    <property type="match status" value="1"/>
</dbReference>
<reference evidence="8 9" key="1">
    <citation type="submission" date="2017-09" db="EMBL/GenBank/DDBJ databases">
        <title>Depth-based differentiation of microbial function through sediment-hosted aquifers and enrichment of novel symbionts in the deep terrestrial subsurface.</title>
        <authorList>
            <person name="Probst A.J."/>
            <person name="Ladd B."/>
            <person name="Jarett J.K."/>
            <person name="Geller-Mcgrath D.E."/>
            <person name="Sieber C.M."/>
            <person name="Emerson J.B."/>
            <person name="Anantharaman K."/>
            <person name="Thomas B.C."/>
            <person name="Malmstrom R."/>
            <person name="Stieglmeier M."/>
            <person name="Klingl A."/>
            <person name="Woyke T."/>
            <person name="Ryan C.M."/>
            <person name="Banfield J.F."/>
        </authorList>
    </citation>
    <scope>NUCLEOTIDE SEQUENCE [LARGE SCALE GENOMIC DNA]</scope>
    <source>
        <strain evidence="8">CG17_big_fil_post_rev_8_21_14_2_50_48_46</strain>
    </source>
</reference>
<dbReference type="SUPFAM" id="SSF52490">
    <property type="entry name" value="Tubulin nucleotide-binding domain-like"/>
    <property type="match status" value="1"/>
</dbReference>
<dbReference type="GO" id="GO:0003924">
    <property type="term" value="F:GTPase activity"/>
    <property type="evidence" value="ECO:0007669"/>
    <property type="project" value="UniProtKB-UniRule"/>
</dbReference>
<dbReference type="InterPro" id="IPR020805">
    <property type="entry name" value="Cell_div_FtsZ_CS"/>
</dbReference>
<sequence>MTLVNIKVFGVGGSGGNTINHMRSASFSGVQFIAVNTDAQSLSLVETENRVQIGSRLTRGLGAGGDPGVGLKALEENRDEMAKYLQETDMVFVTCGMGGGTGTGAAPALAQMAKSGGALTVGVVTKPFTFEGKKRKDQADAGIQRMLQSVDTLIVISNDRLLQSMKGQMAVRDAFREVDNVLFQAIQGISDIITIPGLINVDFADVKAVMSNAGVGVMGVGSSSREVEHPAVEAVKRAIENPLLEYSIDGATGVVFNITSGSDIALHEINMAAEVIYKTVNPDANVIFGTVLDENMKDEVKVTVIAIVGKQVLAQAMQQAR</sequence>
<dbReference type="InterPro" id="IPR000158">
    <property type="entry name" value="Cell_div_FtsZ"/>
</dbReference>
<dbReference type="PANTHER" id="PTHR30314">
    <property type="entry name" value="CELL DIVISION PROTEIN FTSZ-RELATED"/>
    <property type="match status" value="1"/>
</dbReference>
<evidence type="ECO:0000256" key="3">
    <source>
        <dbReference type="ARBA" id="ARBA00023134"/>
    </source>
</evidence>
<name>A0A2M7FYQ0_9BACT</name>
<evidence type="ECO:0000256" key="4">
    <source>
        <dbReference type="HAMAP-Rule" id="MF_00909"/>
    </source>
</evidence>
<gene>
    <name evidence="4" type="primary">ftsZ</name>
    <name evidence="8" type="ORF">COW36_20915</name>
</gene>
<comment type="subcellular location">
    <subcellularLocation>
        <location evidence="4">Cytoplasm</location>
    </subcellularLocation>
    <text evidence="4">Assembles at midcell at the inner surface of the cytoplasmic membrane.</text>
</comment>
<dbReference type="InterPro" id="IPR024757">
    <property type="entry name" value="FtsZ_C"/>
</dbReference>
<feature type="binding site" evidence="4">
    <location>
        <begin position="100"/>
        <end position="102"/>
    </location>
    <ligand>
        <name>GTP</name>
        <dbReference type="ChEBI" id="CHEBI:37565"/>
    </ligand>
</feature>
<comment type="subunit">
    <text evidence="4">Homodimer. Polymerizes to form a dynamic ring structure in a strictly GTP-dependent manner. Interacts directly with several other division proteins.</text>
</comment>
<feature type="binding site" evidence="4">
    <location>
        <position position="179"/>
    </location>
    <ligand>
        <name>GTP</name>
        <dbReference type="ChEBI" id="CHEBI:37565"/>
    </ligand>
</feature>